<gene>
    <name evidence="1" type="ORF">BpHYR1_022445</name>
</gene>
<accession>A0A3M7PXD7</accession>
<evidence type="ECO:0000313" key="2">
    <source>
        <dbReference type="Proteomes" id="UP000276133"/>
    </source>
</evidence>
<keyword evidence="2" id="KW-1185">Reference proteome</keyword>
<feature type="non-terminal residue" evidence="1">
    <location>
        <position position="1"/>
    </location>
</feature>
<name>A0A3M7PXD7_BRAPC</name>
<proteinExistence type="predicted"/>
<dbReference type="Proteomes" id="UP000276133">
    <property type="component" value="Unassembled WGS sequence"/>
</dbReference>
<sequence>ILNIQLHCVIATIHLYSKQRRVFTRVQVLYSYPKSHSLDKYYSSNYFYSYSFDEYYSSNYFYSYSFDEYYSSNYFYSYSFDEYYSKKKLK</sequence>
<evidence type="ECO:0000313" key="1">
    <source>
        <dbReference type="EMBL" id="RNA03549.1"/>
    </source>
</evidence>
<protein>
    <submittedName>
        <fullName evidence="1">Uncharacterized protein</fullName>
    </submittedName>
</protein>
<dbReference type="EMBL" id="REGN01008450">
    <property type="protein sequence ID" value="RNA03549.1"/>
    <property type="molecule type" value="Genomic_DNA"/>
</dbReference>
<dbReference type="AlphaFoldDB" id="A0A3M7PXD7"/>
<comment type="caution">
    <text evidence="1">The sequence shown here is derived from an EMBL/GenBank/DDBJ whole genome shotgun (WGS) entry which is preliminary data.</text>
</comment>
<organism evidence="1 2">
    <name type="scientific">Brachionus plicatilis</name>
    <name type="common">Marine rotifer</name>
    <name type="synonym">Brachionus muelleri</name>
    <dbReference type="NCBI Taxonomy" id="10195"/>
    <lineage>
        <taxon>Eukaryota</taxon>
        <taxon>Metazoa</taxon>
        <taxon>Spiralia</taxon>
        <taxon>Gnathifera</taxon>
        <taxon>Rotifera</taxon>
        <taxon>Eurotatoria</taxon>
        <taxon>Monogononta</taxon>
        <taxon>Pseudotrocha</taxon>
        <taxon>Ploima</taxon>
        <taxon>Brachionidae</taxon>
        <taxon>Brachionus</taxon>
    </lineage>
</organism>
<reference evidence="1 2" key="1">
    <citation type="journal article" date="2018" name="Sci. Rep.">
        <title>Genomic signatures of local adaptation to the degree of environmental predictability in rotifers.</title>
        <authorList>
            <person name="Franch-Gras L."/>
            <person name="Hahn C."/>
            <person name="Garcia-Roger E.M."/>
            <person name="Carmona M.J."/>
            <person name="Serra M."/>
            <person name="Gomez A."/>
        </authorList>
    </citation>
    <scope>NUCLEOTIDE SEQUENCE [LARGE SCALE GENOMIC DNA]</scope>
    <source>
        <strain evidence="1">HYR1</strain>
    </source>
</reference>